<keyword evidence="1" id="KW-0732">Signal</keyword>
<proteinExistence type="evidence at transcript level"/>
<name>A7KH97_MEDTR</name>
<dbReference type="InterPro" id="IPR009810">
    <property type="entry name" value="Nodulin_late_dom"/>
</dbReference>
<reference evidence="3" key="1">
    <citation type="journal article" date="2007" name="Mol. Plant Microbe Interact.">
        <title>Genomic organization and evolutionary insights on GRP and NCR genes, two large nodule-specific gene families in Medicago truncatula.</title>
        <authorList>
            <person name="Alunni B."/>
            <person name="Kevei Z."/>
            <person name="Redondo-Nieto M."/>
            <person name="Kondorosi A."/>
            <person name="Mergaert P."/>
            <person name="Kondorosi E."/>
        </authorList>
    </citation>
    <scope>NUCLEOTIDE SEQUENCE</scope>
</reference>
<feature type="signal peptide" evidence="1">
    <location>
        <begin position="1"/>
        <end position="26"/>
    </location>
</feature>
<protein>
    <submittedName>
        <fullName evidence="3">Nodule-specific cysteine-rich peptide 129</fullName>
    </submittedName>
</protein>
<feature type="domain" description="Late nodulin" evidence="2">
    <location>
        <begin position="7"/>
        <end position="56"/>
    </location>
</feature>
<accession>A7KH97</accession>
<dbReference type="AlphaFoldDB" id="A7KH97"/>
<sequence length="61" mass="7092">MQRKKNMGQILIFVFALINFLSPILVEMTTTTIPCTFIDDCPKMPLVVKCIDNFCNYFEIK</sequence>
<evidence type="ECO:0000256" key="1">
    <source>
        <dbReference type="SAM" id="SignalP"/>
    </source>
</evidence>
<dbReference type="GO" id="GO:0046872">
    <property type="term" value="F:metal ion binding"/>
    <property type="evidence" value="ECO:0007669"/>
    <property type="project" value="InterPro"/>
</dbReference>
<dbReference type="Pfam" id="PF07127">
    <property type="entry name" value="Nodulin_late"/>
    <property type="match status" value="1"/>
</dbReference>
<organism evidence="3">
    <name type="scientific">Medicago truncatula</name>
    <name type="common">Barrel medic</name>
    <name type="synonym">Medicago tribuloides</name>
    <dbReference type="NCBI Taxonomy" id="3880"/>
    <lineage>
        <taxon>Eukaryota</taxon>
        <taxon>Viridiplantae</taxon>
        <taxon>Streptophyta</taxon>
        <taxon>Embryophyta</taxon>
        <taxon>Tracheophyta</taxon>
        <taxon>Spermatophyta</taxon>
        <taxon>Magnoliopsida</taxon>
        <taxon>eudicotyledons</taxon>
        <taxon>Gunneridae</taxon>
        <taxon>Pentapetalae</taxon>
        <taxon>rosids</taxon>
        <taxon>fabids</taxon>
        <taxon>Fabales</taxon>
        <taxon>Fabaceae</taxon>
        <taxon>Papilionoideae</taxon>
        <taxon>50 kb inversion clade</taxon>
        <taxon>NPAAA clade</taxon>
        <taxon>Hologalegina</taxon>
        <taxon>IRL clade</taxon>
        <taxon>Trifolieae</taxon>
        <taxon>Medicago</taxon>
    </lineage>
</organism>
<feature type="chain" id="PRO_5002711887" evidence="1">
    <location>
        <begin position="27"/>
        <end position="61"/>
    </location>
</feature>
<evidence type="ECO:0000259" key="2">
    <source>
        <dbReference type="Pfam" id="PF07127"/>
    </source>
</evidence>
<evidence type="ECO:0000313" key="3">
    <source>
        <dbReference type="EMBL" id="ABS31404.1"/>
    </source>
</evidence>
<dbReference type="EMBL" id="EF414318">
    <property type="protein sequence ID" value="ABS31404.1"/>
    <property type="molecule type" value="mRNA"/>
</dbReference>